<dbReference type="PANTHER" id="PTHR34613:SF1">
    <property type="entry name" value="SLL6017 PROTEIN"/>
    <property type="match status" value="1"/>
</dbReference>
<comment type="caution">
    <text evidence="2">The sequence shown here is derived from an EMBL/GenBank/DDBJ whole genome shotgun (WGS) entry which is preliminary data.</text>
</comment>
<proteinExistence type="predicted"/>
<keyword evidence="3" id="KW-1185">Reference proteome</keyword>
<feature type="domain" description="DUF4351" evidence="1">
    <location>
        <begin position="66"/>
        <end position="130"/>
    </location>
</feature>
<protein>
    <recommendedName>
        <fullName evidence="1">DUF4351 domain-containing protein</fullName>
    </recommendedName>
</protein>
<dbReference type="Proteomes" id="UP000268857">
    <property type="component" value="Unassembled WGS sequence"/>
</dbReference>
<evidence type="ECO:0000313" key="2">
    <source>
        <dbReference type="EMBL" id="RUR77115.1"/>
    </source>
</evidence>
<name>A0A3S0ZQ12_CHLFR</name>
<evidence type="ECO:0000313" key="3">
    <source>
        <dbReference type="Proteomes" id="UP000268857"/>
    </source>
</evidence>
<dbReference type="AlphaFoldDB" id="A0A3S0ZQ12"/>
<organism evidence="2 3">
    <name type="scientific">Chlorogloeopsis fritschii PCC 6912</name>
    <dbReference type="NCBI Taxonomy" id="211165"/>
    <lineage>
        <taxon>Bacteria</taxon>
        <taxon>Bacillati</taxon>
        <taxon>Cyanobacteriota</taxon>
        <taxon>Cyanophyceae</taxon>
        <taxon>Nostocales</taxon>
        <taxon>Chlorogloeopsidaceae</taxon>
        <taxon>Chlorogloeopsis</taxon>
    </lineage>
</organism>
<gene>
    <name evidence="2" type="ORF">PCC6912_40740</name>
</gene>
<reference evidence="2 3" key="1">
    <citation type="journal article" date="2019" name="Genome Biol. Evol.">
        <title>Day and night: Metabolic profiles and evolutionary relationships of six axenic non-marine cyanobacteria.</title>
        <authorList>
            <person name="Will S.E."/>
            <person name="Henke P."/>
            <person name="Boedeker C."/>
            <person name="Huang S."/>
            <person name="Brinkmann H."/>
            <person name="Rohde M."/>
            <person name="Jarek M."/>
            <person name="Friedl T."/>
            <person name="Seufert S."/>
            <person name="Schumacher M."/>
            <person name="Overmann J."/>
            <person name="Neumann-Schaal M."/>
            <person name="Petersen J."/>
        </authorList>
    </citation>
    <scope>NUCLEOTIDE SEQUENCE [LARGE SCALE GENOMIC DNA]</scope>
    <source>
        <strain evidence="2 3">PCC 6912</strain>
    </source>
</reference>
<dbReference type="PANTHER" id="PTHR34613">
    <property type="entry name" value="SLL0800 PROTEIN"/>
    <property type="match status" value="1"/>
</dbReference>
<accession>A0A3S0ZQ12</accession>
<dbReference type="Pfam" id="PF14261">
    <property type="entry name" value="DUF4351"/>
    <property type="match status" value="1"/>
</dbReference>
<dbReference type="InterPro" id="IPR025587">
    <property type="entry name" value="DUF4351"/>
</dbReference>
<dbReference type="STRING" id="211165.GCA_000317285_01702"/>
<sequence>MLEQVAAAVDMIEETQERQNISACVQILAGLRFEKDLIRQLFREEIMRESVIYQDILQKGLQEGKQEGKQEEALTLILRLLTRRLGAIAPQIEQKIRVLSITKLEDLGVDALCAASRRVALLDFSSETDLIS</sequence>
<dbReference type="EMBL" id="RSCJ01000018">
    <property type="protein sequence ID" value="RUR77115.1"/>
    <property type="molecule type" value="Genomic_DNA"/>
</dbReference>
<dbReference type="RefSeq" id="WP_016879354.1">
    <property type="nucleotide sequence ID" value="NZ_AJLN01000056.1"/>
</dbReference>
<evidence type="ECO:0000259" key="1">
    <source>
        <dbReference type="Pfam" id="PF14261"/>
    </source>
</evidence>